<organism evidence="1 2">
    <name type="scientific">Caerostris extrusa</name>
    <name type="common">Bark spider</name>
    <name type="synonym">Caerostris bankana</name>
    <dbReference type="NCBI Taxonomy" id="172846"/>
    <lineage>
        <taxon>Eukaryota</taxon>
        <taxon>Metazoa</taxon>
        <taxon>Ecdysozoa</taxon>
        <taxon>Arthropoda</taxon>
        <taxon>Chelicerata</taxon>
        <taxon>Arachnida</taxon>
        <taxon>Araneae</taxon>
        <taxon>Araneomorphae</taxon>
        <taxon>Entelegynae</taxon>
        <taxon>Araneoidea</taxon>
        <taxon>Araneidae</taxon>
        <taxon>Caerostris</taxon>
    </lineage>
</organism>
<dbReference type="Proteomes" id="UP001054945">
    <property type="component" value="Unassembled WGS sequence"/>
</dbReference>
<protein>
    <submittedName>
        <fullName evidence="1">Uncharacterized protein</fullName>
    </submittedName>
</protein>
<reference evidence="1 2" key="1">
    <citation type="submission" date="2021-06" db="EMBL/GenBank/DDBJ databases">
        <title>Caerostris extrusa draft genome.</title>
        <authorList>
            <person name="Kono N."/>
            <person name="Arakawa K."/>
        </authorList>
    </citation>
    <scope>NUCLEOTIDE SEQUENCE [LARGE SCALE GENOMIC DNA]</scope>
</reference>
<keyword evidence="2" id="KW-1185">Reference proteome</keyword>
<comment type="caution">
    <text evidence="1">The sequence shown here is derived from an EMBL/GenBank/DDBJ whole genome shotgun (WGS) entry which is preliminary data.</text>
</comment>
<dbReference type="AlphaFoldDB" id="A0AAV4MR48"/>
<proteinExistence type="predicted"/>
<dbReference type="EMBL" id="BPLR01002534">
    <property type="protein sequence ID" value="GIX74875.1"/>
    <property type="molecule type" value="Genomic_DNA"/>
</dbReference>
<accession>A0AAV4MR48</accession>
<sequence>MSKKMIDDADDRYLQICTGRIATSTLQQLKSCLDARHLEEVIFVYSVKISSVRGLRLQSFVCRITRGMFGRRGQVNKIVSVQIKRGLLFSGMIQKTLDI</sequence>
<name>A0AAV4MR48_CAEEX</name>
<gene>
    <name evidence="1" type="ORF">CEXT_655571</name>
</gene>
<evidence type="ECO:0000313" key="1">
    <source>
        <dbReference type="EMBL" id="GIX74875.1"/>
    </source>
</evidence>
<evidence type="ECO:0000313" key="2">
    <source>
        <dbReference type="Proteomes" id="UP001054945"/>
    </source>
</evidence>